<dbReference type="AlphaFoldDB" id="A0A0X1KPB9"/>
<keyword evidence="6" id="KW-0479">Metal-binding</keyword>
<dbReference type="GO" id="GO:0046872">
    <property type="term" value="F:metal ion binding"/>
    <property type="evidence" value="ECO:0007669"/>
    <property type="project" value="UniProtKB-UniRule"/>
</dbReference>
<proteinExistence type="inferred from homology"/>
<evidence type="ECO:0000259" key="7">
    <source>
        <dbReference type="SMART" id="SM00852"/>
    </source>
</evidence>
<dbReference type="InterPro" id="IPR036688">
    <property type="entry name" value="MoeA_C_domain_IV_sf"/>
</dbReference>
<name>A0A0X1KPB9_9THEM</name>
<keyword evidence="6" id="KW-0808">Transferase</keyword>
<dbReference type="SUPFAM" id="SSF63882">
    <property type="entry name" value="MoeA N-terminal region -like"/>
    <property type="match status" value="1"/>
</dbReference>
<dbReference type="Gene3D" id="3.40.980.10">
    <property type="entry name" value="MoaB/Mog-like domain"/>
    <property type="match status" value="1"/>
</dbReference>
<keyword evidence="6" id="KW-0460">Magnesium</keyword>
<dbReference type="Gene3D" id="3.40.190.10">
    <property type="entry name" value="Periplasmic binding protein-like II"/>
    <property type="match status" value="1"/>
</dbReference>
<protein>
    <recommendedName>
        <fullName evidence="6">Molybdopterin molybdenumtransferase</fullName>
        <ecNumber evidence="6">2.10.1.1</ecNumber>
    </recommendedName>
</protein>
<feature type="domain" description="MoaB/Mog" evidence="7">
    <location>
        <begin position="177"/>
        <end position="314"/>
    </location>
</feature>
<evidence type="ECO:0000256" key="1">
    <source>
        <dbReference type="ARBA" id="ARBA00002901"/>
    </source>
</evidence>
<dbReference type="InterPro" id="IPR008284">
    <property type="entry name" value="MoCF_biosynth_CS"/>
</dbReference>
<dbReference type="InterPro" id="IPR005111">
    <property type="entry name" value="MoeA_C_domain_IV"/>
</dbReference>
<reference evidence="8 9" key="1">
    <citation type="submission" date="2014-01" db="EMBL/GenBank/DDBJ databases">
        <title>Genome sequencing of Thermotog hypogea.</title>
        <authorList>
            <person name="Zhang X."/>
            <person name="Alvare G."/>
            <person name="Fristensky B."/>
            <person name="Chen L."/>
            <person name="Suen T."/>
            <person name="Chen Q."/>
            <person name="Ma K."/>
        </authorList>
    </citation>
    <scope>NUCLEOTIDE SEQUENCE [LARGE SCALE GENOMIC DNA]</scope>
    <source>
        <strain evidence="8 9">DSM 11164</strain>
    </source>
</reference>
<dbReference type="InterPro" id="IPR038987">
    <property type="entry name" value="MoeA-like"/>
</dbReference>
<dbReference type="Pfam" id="PF03454">
    <property type="entry name" value="MoeA_C"/>
    <property type="match status" value="1"/>
</dbReference>
<dbReference type="InterPro" id="IPR036135">
    <property type="entry name" value="MoeA_linker/N_sf"/>
</dbReference>
<comment type="pathway">
    <text evidence="2 6">Cofactor biosynthesis; molybdopterin biosynthesis.</text>
</comment>
<dbReference type="Pfam" id="PF03453">
    <property type="entry name" value="MoeA_N"/>
    <property type="match status" value="1"/>
</dbReference>
<evidence type="ECO:0000313" key="8">
    <source>
        <dbReference type="EMBL" id="AJC73136.1"/>
    </source>
</evidence>
<evidence type="ECO:0000256" key="2">
    <source>
        <dbReference type="ARBA" id="ARBA00005046"/>
    </source>
</evidence>
<dbReference type="PANTHER" id="PTHR10192:SF16">
    <property type="entry name" value="MOLYBDOPTERIN MOLYBDENUMTRANSFERASE"/>
    <property type="match status" value="1"/>
</dbReference>
<dbReference type="OrthoDB" id="9804758at2"/>
<evidence type="ECO:0000313" key="9">
    <source>
        <dbReference type="Proteomes" id="UP000077469"/>
    </source>
</evidence>
<keyword evidence="4 6" id="KW-0501">Molybdenum cofactor biosynthesis</keyword>
<dbReference type="PATRIC" id="fig|1123384.7.peg.346"/>
<comment type="cofactor">
    <cofactor evidence="6">
        <name>Mg(2+)</name>
        <dbReference type="ChEBI" id="CHEBI:18420"/>
    </cofactor>
</comment>
<dbReference type="SUPFAM" id="SSF63867">
    <property type="entry name" value="MoeA C-terminal domain-like"/>
    <property type="match status" value="1"/>
</dbReference>
<dbReference type="Gene3D" id="2.40.340.10">
    <property type="entry name" value="MoeA, C-terminal, domain IV"/>
    <property type="match status" value="1"/>
</dbReference>
<dbReference type="Gene3D" id="2.170.190.11">
    <property type="entry name" value="Molybdopterin biosynthesis moea protein, domain 3"/>
    <property type="match status" value="1"/>
</dbReference>
<dbReference type="GO" id="GO:0061599">
    <property type="term" value="F:molybdopterin molybdotransferase activity"/>
    <property type="evidence" value="ECO:0007669"/>
    <property type="project" value="UniProtKB-UniRule"/>
</dbReference>
<dbReference type="RefSeq" id="WP_031503516.1">
    <property type="nucleotide sequence ID" value="NC_022795.1"/>
</dbReference>
<dbReference type="EMBL" id="CP007141">
    <property type="protein sequence ID" value="AJC73136.1"/>
    <property type="molecule type" value="Genomic_DNA"/>
</dbReference>
<accession>A0A0X1KPB9</accession>
<organism evidence="8 9">
    <name type="scientific">Pseudothermotoga hypogea DSM 11164 = NBRC 106472</name>
    <dbReference type="NCBI Taxonomy" id="1123384"/>
    <lineage>
        <taxon>Bacteria</taxon>
        <taxon>Thermotogati</taxon>
        <taxon>Thermotogota</taxon>
        <taxon>Thermotogae</taxon>
        <taxon>Thermotogales</taxon>
        <taxon>Thermotogaceae</taxon>
        <taxon>Pseudothermotoga</taxon>
    </lineage>
</organism>
<comment type="function">
    <text evidence="1 6">Catalyzes the insertion of molybdate into adenylated molybdopterin with the concomitant release of AMP.</text>
</comment>
<dbReference type="GO" id="GO:0006777">
    <property type="term" value="P:Mo-molybdopterin cofactor biosynthetic process"/>
    <property type="evidence" value="ECO:0007669"/>
    <property type="project" value="UniProtKB-UniRule"/>
</dbReference>
<dbReference type="SUPFAM" id="SSF53850">
    <property type="entry name" value="Periplasmic binding protein-like II"/>
    <property type="match status" value="1"/>
</dbReference>
<dbReference type="InterPro" id="IPR005110">
    <property type="entry name" value="MoeA_linker/N"/>
</dbReference>
<sequence>MERKIYLKKMVLDRALELYLSRLKEAGFFEPKTQKVKVGEAIDRVLARAIFALRSVPHYNSAAVDGIAVRSSDTVQASKHAPKRLNREQFMIVNTGQPMPEGFDAVIMIEDVHFLEDGSVEIFEPVPTFHNVRTIGEDAVEYDMLFCRYHRLTPQDLALLLAAGVFEVEVLKNLECAVVPTGDEIVDPSSELKEGFIPETNSVLVKTFLEKLGVAVRVLDPVGDDPEKLASTLQGLLPAYDLVLFIGGSSAGRKDFVYRALEKLGEIVAHGLSIRPGKPTVLAIVEKKPVIGLPGFPASCFTVLERVVKPVVEAWYHQSDSAEDFLIAECATRIFSSAGDDEFVRVALAKVKDRYVCIPLKRGAATISSLTKMDGVLVVPRGQEVIDEGEKVEVRLLATKKRIDNTLLFVGSNDPLIDRLSDLLIERGVRLSVVNVGSLGGVKAIAKSHAHLAGIHLFDSESETYNLPFLKKMLNGFVLVKFAKRLQGLVVQKGNPKSIRTLQDLVRKDVRFVNRQKASGTRILLDYYLSKLGIEPRQINGYENEELTHMSVALKVKRGLADAGLAVAYVAQLMDLDFVPLCWEEYDLLILPEFLNDERFQTIFDVMTSSDFRNVVFQCSGYDISDLGKIVEEDESK</sequence>
<dbReference type="PROSITE" id="PS01079">
    <property type="entry name" value="MOCF_BIOSYNTHESIS_2"/>
    <property type="match status" value="1"/>
</dbReference>
<dbReference type="CDD" id="cd00887">
    <property type="entry name" value="MoeA"/>
    <property type="match status" value="1"/>
</dbReference>
<dbReference type="STRING" id="1123384.AJ81_01745"/>
<dbReference type="NCBIfam" id="NF011068">
    <property type="entry name" value="PRK14498.1"/>
    <property type="match status" value="1"/>
</dbReference>
<dbReference type="Gene3D" id="3.90.105.10">
    <property type="entry name" value="Molybdopterin biosynthesis moea protein, domain 2"/>
    <property type="match status" value="1"/>
</dbReference>
<gene>
    <name evidence="8" type="ORF">AJ81_01745</name>
</gene>
<dbReference type="GO" id="GO:0005829">
    <property type="term" value="C:cytosol"/>
    <property type="evidence" value="ECO:0007669"/>
    <property type="project" value="TreeGrafter"/>
</dbReference>
<dbReference type="KEGG" id="phy:AJ81_01745"/>
<dbReference type="PANTHER" id="PTHR10192">
    <property type="entry name" value="MOLYBDOPTERIN BIOSYNTHESIS PROTEIN"/>
    <property type="match status" value="1"/>
</dbReference>
<evidence type="ECO:0000256" key="4">
    <source>
        <dbReference type="ARBA" id="ARBA00023150"/>
    </source>
</evidence>
<keyword evidence="9" id="KW-1185">Reference proteome</keyword>
<dbReference type="PaxDb" id="1123384-AJ81_01745"/>
<dbReference type="SMART" id="SM00852">
    <property type="entry name" value="MoCF_biosynth"/>
    <property type="match status" value="1"/>
</dbReference>
<dbReference type="UniPathway" id="UPA00344"/>
<evidence type="ECO:0000256" key="6">
    <source>
        <dbReference type="RuleBase" id="RU365090"/>
    </source>
</evidence>
<dbReference type="InterPro" id="IPR024370">
    <property type="entry name" value="PBP_domain"/>
</dbReference>
<dbReference type="InterPro" id="IPR036425">
    <property type="entry name" value="MoaB/Mog-like_dom_sf"/>
</dbReference>
<evidence type="ECO:0000256" key="3">
    <source>
        <dbReference type="ARBA" id="ARBA00010763"/>
    </source>
</evidence>
<comment type="similarity">
    <text evidence="3 6">Belongs to the MoeA family.</text>
</comment>
<comment type="catalytic activity">
    <reaction evidence="5">
        <text>adenylyl-molybdopterin + molybdate = Mo-molybdopterin + AMP + H(+)</text>
        <dbReference type="Rhea" id="RHEA:35047"/>
        <dbReference type="ChEBI" id="CHEBI:15378"/>
        <dbReference type="ChEBI" id="CHEBI:36264"/>
        <dbReference type="ChEBI" id="CHEBI:62727"/>
        <dbReference type="ChEBI" id="CHEBI:71302"/>
        <dbReference type="ChEBI" id="CHEBI:456215"/>
        <dbReference type="EC" id="2.10.1.1"/>
    </reaction>
</comment>
<dbReference type="Pfam" id="PF12727">
    <property type="entry name" value="PBP_like"/>
    <property type="match status" value="1"/>
</dbReference>
<dbReference type="NCBIfam" id="TIGR00177">
    <property type="entry name" value="molyb_syn"/>
    <property type="match status" value="1"/>
</dbReference>
<dbReference type="Proteomes" id="UP000077469">
    <property type="component" value="Chromosome"/>
</dbReference>
<dbReference type="EC" id="2.10.1.1" evidence="6"/>
<dbReference type="SUPFAM" id="SSF53218">
    <property type="entry name" value="Molybdenum cofactor biosynthesis proteins"/>
    <property type="match status" value="1"/>
</dbReference>
<dbReference type="InterPro" id="IPR001453">
    <property type="entry name" value="MoaB/Mog_dom"/>
</dbReference>
<evidence type="ECO:0000256" key="5">
    <source>
        <dbReference type="ARBA" id="ARBA00047317"/>
    </source>
</evidence>
<keyword evidence="6" id="KW-0500">Molybdenum</keyword>
<dbReference type="Pfam" id="PF00994">
    <property type="entry name" value="MoCF_biosynth"/>
    <property type="match status" value="1"/>
</dbReference>